<dbReference type="GO" id="GO:0003676">
    <property type="term" value="F:nucleic acid binding"/>
    <property type="evidence" value="ECO:0007669"/>
    <property type="project" value="InterPro"/>
</dbReference>
<sequence>MELNHEEMMQEELEQSALDEIPSDEEQAVPDPIPDPSAEKEPEPDENEETEAEQETESEPEPAGSEAPEPVQRPRRRRQARAANAPVLAIGDRLTVETAAEKARSDLLDLVESMKTQRILTGTIQGVEQAGSRSLAVLYHGDFKIIIPADQAVLLVEDRQGRSPEEILSDTLNKRLGAEIDYIIKGIDQESGIAVGSRLEAMEIKRRQYYFGRDRDGNNLIYEGVCAEARIVSVIRAGIFADLFGLEVYIPLRELSYQRLMDAGVQYQTGQRVLVKILKLDRSDRSHIQVTASVKQAGENPYEKALKRYSVGNRYVGTVSMVDTTGVFVALDGGIDCLCSYPKRGRPPRGSRVTVRILGINHESNRIWGAITHIAAAR</sequence>
<dbReference type="CDD" id="cd00164">
    <property type="entry name" value="S1_like"/>
    <property type="match status" value="1"/>
</dbReference>
<name>A0A9D1JJ90_9FIRM</name>
<dbReference type="Pfam" id="PF00575">
    <property type="entry name" value="S1"/>
    <property type="match status" value="1"/>
</dbReference>
<accession>A0A9D1JJ90</accession>
<proteinExistence type="predicted"/>
<feature type="region of interest" description="Disordered" evidence="1">
    <location>
        <begin position="1"/>
        <end position="84"/>
    </location>
</feature>
<dbReference type="InterPro" id="IPR003029">
    <property type="entry name" value="S1_domain"/>
</dbReference>
<evidence type="ECO:0000259" key="2">
    <source>
        <dbReference type="PROSITE" id="PS50126"/>
    </source>
</evidence>
<dbReference type="Gene3D" id="2.40.50.140">
    <property type="entry name" value="Nucleic acid-binding proteins"/>
    <property type="match status" value="2"/>
</dbReference>
<feature type="domain" description="S1 motif" evidence="2">
    <location>
        <begin position="219"/>
        <end position="293"/>
    </location>
</feature>
<dbReference type="EMBL" id="DVIQ01000016">
    <property type="protein sequence ID" value="HIS30438.1"/>
    <property type="molecule type" value="Genomic_DNA"/>
</dbReference>
<dbReference type="InterPro" id="IPR012340">
    <property type="entry name" value="NA-bd_OB-fold"/>
</dbReference>
<organism evidence="3 4">
    <name type="scientific">Candidatus Limivivens intestinipullorum</name>
    <dbReference type="NCBI Taxonomy" id="2840858"/>
    <lineage>
        <taxon>Bacteria</taxon>
        <taxon>Bacillati</taxon>
        <taxon>Bacillota</taxon>
        <taxon>Clostridia</taxon>
        <taxon>Lachnospirales</taxon>
        <taxon>Lachnospiraceae</taxon>
        <taxon>Lachnospiraceae incertae sedis</taxon>
        <taxon>Candidatus Limivivens</taxon>
    </lineage>
</organism>
<dbReference type="SMART" id="SM00316">
    <property type="entry name" value="S1"/>
    <property type="match status" value="2"/>
</dbReference>
<dbReference type="SUPFAM" id="SSF50249">
    <property type="entry name" value="Nucleic acid-binding proteins"/>
    <property type="match status" value="2"/>
</dbReference>
<evidence type="ECO:0000313" key="3">
    <source>
        <dbReference type="EMBL" id="HIS30438.1"/>
    </source>
</evidence>
<reference evidence="3" key="1">
    <citation type="submission" date="2020-10" db="EMBL/GenBank/DDBJ databases">
        <authorList>
            <person name="Gilroy R."/>
        </authorList>
    </citation>
    <scope>NUCLEOTIDE SEQUENCE</scope>
    <source>
        <strain evidence="3">CHK190-19873</strain>
    </source>
</reference>
<dbReference type="PROSITE" id="PS50126">
    <property type="entry name" value="S1"/>
    <property type="match status" value="1"/>
</dbReference>
<protein>
    <submittedName>
        <fullName evidence="3">S1 RNA-binding domain-containing protein</fullName>
    </submittedName>
</protein>
<comment type="caution">
    <text evidence="3">The sequence shown here is derived from an EMBL/GenBank/DDBJ whole genome shotgun (WGS) entry which is preliminary data.</text>
</comment>
<feature type="compositionally biased region" description="Acidic residues" evidence="1">
    <location>
        <begin position="42"/>
        <end position="60"/>
    </location>
</feature>
<evidence type="ECO:0000256" key="1">
    <source>
        <dbReference type="SAM" id="MobiDB-lite"/>
    </source>
</evidence>
<gene>
    <name evidence="3" type="ORF">IAB44_02665</name>
</gene>
<evidence type="ECO:0000313" key="4">
    <source>
        <dbReference type="Proteomes" id="UP000823935"/>
    </source>
</evidence>
<dbReference type="AlphaFoldDB" id="A0A9D1JJ90"/>
<dbReference type="Proteomes" id="UP000823935">
    <property type="component" value="Unassembled WGS sequence"/>
</dbReference>
<feature type="compositionally biased region" description="Low complexity" evidence="1">
    <location>
        <begin position="61"/>
        <end position="70"/>
    </location>
</feature>
<reference evidence="3" key="2">
    <citation type="journal article" date="2021" name="PeerJ">
        <title>Extensive microbial diversity within the chicken gut microbiome revealed by metagenomics and culture.</title>
        <authorList>
            <person name="Gilroy R."/>
            <person name="Ravi A."/>
            <person name="Getino M."/>
            <person name="Pursley I."/>
            <person name="Horton D.L."/>
            <person name="Alikhan N.F."/>
            <person name="Baker D."/>
            <person name="Gharbi K."/>
            <person name="Hall N."/>
            <person name="Watson M."/>
            <person name="Adriaenssens E.M."/>
            <person name="Foster-Nyarko E."/>
            <person name="Jarju S."/>
            <person name="Secka A."/>
            <person name="Antonio M."/>
            <person name="Oren A."/>
            <person name="Chaudhuri R.R."/>
            <person name="La Ragione R."/>
            <person name="Hildebrand F."/>
            <person name="Pallen M.J."/>
        </authorList>
    </citation>
    <scope>NUCLEOTIDE SEQUENCE</scope>
    <source>
        <strain evidence="3">CHK190-19873</strain>
    </source>
</reference>